<dbReference type="FunFam" id="3.40.50.300:FF:000225">
    <property type="entry name" value="Thymidylate kinase"/>
    <property type="match status" value="1"/>
</dbReference>
<dbReference type="CDD" id="cd01672">
    <property type="entry name" value="TMPK"/>
    <property type="match status" value="1"/>
</dbReference>
<dbReference type="EC" id="2.7.4.9" evidence="2 12"/>
<dbReference type="PROSITE" id="PS01331">
    <property type="entry name" value="THYMIDYLATE_KINASE"/>
    <property type="match status" value="1"/>
</dbReference>
<evidence type="ECO:0000256" key="10">
    <source>
        <dbReference type="ARBA" id="ARBA00048743"/>
    </source>
</evidence>
<evidence type="ECO:0000256" key="1">
    <source>
        <dbReference type="ARBA" id="ARBA00009776"/>
    </source>
</evidence>
<dbReference type="PANTHER" id="PTHR10344">
    <property type="entry name" value="THYMIDYLATE KINASE"/>
    <property type="match status" value="1"/>
</dbReference>
<accession>A0A9X1IE62</accession>
<dbReference type="PANTHER" id="PTHR10344:SF4">
    <property type="entry name" value="UMP-CMP KINASE 2, MITOCHONDRIAL"/>
    <property type="match status" value="1"/>
</dbReference>
<reference evidence="14" key="1">
    <citation type="submission" date="2021-10" db="EMBL/GenBank/DDBJ databases">
        <title>Roseicella aerolatum sp. nov., isolated from aerosols of e-waste dismantling site.</title>
        <authorList>
            <person name="Qin T."/>
        </authorList>
    </citation>
    <scope>NUCLEOTIDE SEQUENCE</scope>
    <source>
        <strain evidence="14">GB24</strain>
    </source>
</reference>
<evidence type="ECO:0000256" key="2">
    <source>
        <dbReference type="ARBA" id="ARBA00012980"/>
    </source>
</evidence>
<evidence type="ECO:0000313" key="14">
    <source>
        <dbReference type="EMBL" id="MCB4821653.1"/>
    </source>
</evidence>
<comment type="function">
    <text evidence="11 12">Phosphorylation of dTMP to form dTDP in both de novo and salvage pathways of dTTP synthesis.</text>
</comment>
<evidence type="ECO:0000256" key="4">
    <source>
        <dbReference type="ARBA" id="ARBA00022679"/>
    </source>
</evidence>
<dbReference type="GO" id="GO:0006227">
    <property type="term" value="P:dUDP biosynthetic process"/>
    <property type="evidence" value="ECO:0007669"/>
    <property type="project" value="TreeGrafter"/>
</dbReference>
<comment type="similarity">
    <text evidence="1 12">Belongs to the thymidylate kinase family.</text>
</comment>
<evidence type="ECO:0000256" key="12">
    <source>
        <dbReference type="HAMAP-Rule" id="MF_00165"/>
    </source>
</evidence>
<dbReference type="GO" id="GO:0005829">
    <property type="term" value="C:cytosol"/>
    <property type="evidence" value="ECO:0007669"/>
    <property type="project" value="TreeGrafter"/>
</dbReference>
<keyword evidence="7 12" id="KW-0418">Kinase</keyword>
<evidence type="ECO:0000259" key="13">
    <source>
        <dbReference type="Pfam" id="PF02223"/>
    </source>
</evidence>
<dbReference type="SUPFAM" id="SSF52540">
    <property type="entry name" value="P-loop containing nucleoside triphosphate hydrolases"/>
    <property type="match status" value="1"/>
</dbReference>
<evidence type="ECO:0000256" key="3">
    <source>
        <dbReference type="ARBA" id="ARBA00017144"/>
    </source>
</evidence>
<dbReference type="InterPro" id="IPR018095">
    <property type="entry name" value="Thymidylate_kin_CS"/>
</dbReference>
<keyword evidence="5 12" id="KW-0545">Nucleotide biosynthesis</keyword>
<name>A0A9X1IE62_9PROT</name>
<dbReference type="InterPro" id="IPR018094">
    <property type="entry name" value="Thymidylate_kinase"/>
</dbReference>
<dbReference type="InterPro" id="IPR039430">
    <property type="entry name" value="Thymidylate_kin-like_dom"/>
</dbReference>
<evidence type="ECO:0000256" key="5">
    <source>
        <dbReference type="ARBA" id="ARBA00022727"/>
    </source>
</evidence>
<protein>
    <recommendedName>
        <fullName evidence="3 12">Thymidylate kinase</fullName>
        <ecNumber evidence="2 12">2.7.4.9</ecNumber>
    </recommendedName>
    <alternativeName>
        <fullName evidence="9 12">dTMP kinase</fullName>
    </alternativeName>
</protein>
<dbReference type="GO" id="GO:0006233">
    <property type="term" value="P:dTDP biosynthetic process"/>
    <property type="evidence" value="ECO:0007669"/>
    <property type="project" value="InterPro"/>
</dbReference>
<evidence type="ECO:0000313" key="15">
    <source>
        <dbReference type="Proteomes" id="UP001139311"/>
    </source>
</evidence>
<comment type="catalytic activity">
    <reaction evidence="10 12">
        <text>dTMP + ATP = dTDP + ADP</text>
        <dbReference type="Rhea" id="RHEA:13517"/>
        <dbReference type="ChEBI" id="CHEBI:30616"/>
        <dbReference type="ChEBI" id="CHEBI:58369"/>
        <dbReference type="ChEBI" id="CHEBI:63528"/>
        <dbReference type="ChEBI" id="CHEBI:456216"/>
        <dbReference type="EC" id="2.7.4.9"/>
    </reaction>
</comment>
<evidence type="ECO:0000256" key="8">
    <source>
        <dbReference type="ARBA" id="ARBA00022840"/>
    </source>
</evidence>
<evidence type="ECO:0000256" key="6">
    <source>
        <dbReference type="ARBA" id="ARBA00022741"/>
    </source>
</evidence>
<dbReference type="GO" id="GO:0004798">
    <property type="term" value="F:dTMP kinase activity"/>
    <property type="evidence" value="ECO:0007669"/>
    <property type="project" value="UniProtKB-UniRule"/>
</dbReference>
<dbReference type="GO" id="GO:0006235">
    <property type="term" value="P:dTTP biosynthetic process"/>
    <property type="evidence" value="ECO:0007669"/>
    <property type="project" value="UniProtKB-UniRule"/>
</dbReference>
<feature type="binding site" evidence="12">
    <location>
        <begin position="11"/>
        <end position="18"/>
    </location>
    <ligand>
        <name>ATP</name>
        <dbReference type="ChEBI" id="CHEBI:30616"/>
    </ligand>
</feature>
<dbReference type="InterPro" id="IPR027417">
    <property type="entry name" value="P-loop_NTPase"/>
</dbReference>
<keyword evidence="8 12" id="KW-0067">ATP-binding</keyword>
<organism evidence="14 15">
    <name type="scientific">Roseicella aerolata</name>
    <dbReference type="NCBI Taxonomy" id="2883479"/>
    <lineage>
        <taxon>Bacteria</taxon>
        <taxon>Pseudomonadati</taxon>
        <taxon>Pseudomonadota</taxon>
        <taxon>Alphaproteobacteria</taxon>
        <taxon>Acetobacterales</taxon>
        <taxon>Roseomonadaceae</taxon>
        <taxon>Roseicella</taxon>
    </lineage>
</organism>
<evidence type="ECO:0000256" key="7">
    <source>
        <dbReference type="ARBA" id="ARBA00022777"/>
    </source>
</evidence>
<keyword evidence="4 12" id="KW-0808">Transferase</keyword>
<keyword evidence="15" id="KW-1185">Reference proteome</keyword>
<dbReference type="Gene3D" id="3.40.50.300">
    <property type="entry name" value="P-loop containing nucleotide triphosphate hydrolases"/>
    <property type="match status" value="1"/>
</dbReference>
<sequence>MPRGRFITLEGGEGAGKSTQARLLKNTLSKLLSGSLAADGIRVLQTREPGGAPGAEAIRGVLLGSGPWDGISECMLHFAARREHVVRTIRPALEAGIWVVCDRFVDSTMAYQVFGQGVPREVFDSLAKMTLEGLTPDLTLMLDIGPEEGLTRATARGETNRYEALDPDFHARVRAGFRAIAAAEPARCAVVDATAAPEGVAAEILRIVRARLAP</sequence>
<gene>
    <name evidence="12 14" type="primary">tmk</name>
    <name evidence="14" type="ORF">LHA35_07910</name>
</gene>
<dbReference type="AlphaFoldDB" id="A0A9X1IE62"/>
<keyword evidence="6 12" id="KW-0547">Nucleotide-binding</keyword>
<dbReference type="Pfam" id="PF02223">
    <property type="entry name" value="Thymidylate_kin"/>
    <property type="match status" value="1"/>
</dbReference>
<dbReference type="HAMAP" id="MF_00165">
    <property type="entry name" value="Thymidylate_kinase"/>
    <property type="match status" value="1"/>
</dbReference>
<feature type="domain" description="Thymidylate kinase-like" evidence="13">
    <location>
        <begin position="9"/>
        <end position="204"/>
    </location>
</feature>
<comment type="caution">
    <text evidence="14">The sequence shown here is derived from an EMBL/GenBank/DDBJ whole genome shotgun (WGS) entry which is preliminary data.</text>
</comment>
<evidence type="ECO:0000256" key="9">
    <source>
        <dbReference type="ARBA" id="ARBA00029962"/>
    </source>
</evidence>
<dbReference type="RefSeq" id="WP_226606707.1">
    <property type="nucleotide sequence ID" value="NZ_JAJAQI010000009.1"/>
</dbReference>
<dbReference type="Proteomes" id="UP001139311">
    <property type="component" value="Unassembled WGS sequence"/>
</dbReference>
<proteinExistence type="inferred from homology"/>
<dbReference type="NCBIfam" id="TIGR00041">
    <property type="entry name" value="DTMP_kinase"/>
    <property type="match status" value="1"/>
</dbReference>
<evidence type="ECO:0000256" key="11">
    <source>
        <dbReference type="ARBA" id="ARBA00057735"/>
    </source>
</evidence>
<dbReference type="GO" id="GO:0005524">
    <property type="term" value="F:ATP binding"/>
    <property type="evidence" value="ECO:0007669"/>
    <property type="project" value="UniProtKB-UniRule"/>
</dbReference>
<dbReference type="EMBL" id="JAJAQI010000009">
    <property type="protein sequence ID" value="MCB4821653.1"/>
    <property type="molecule type" value="Genomic_DNA"/>
</dbReference>